<dbReference type="InterPro" id="IPR050659">
    <property type="entry name" value="Peptidase_M24B"/>
</dbReference>
<dbReference type="PANTHER" id="PTHR46112:SF2">
    <property type="entry name" value="XAA-PRO AMINOPEPTIDASE P-RELATED"/>
    <property type="match status" value="1"/>
</dbReference>
<comment type="caution">
    <text evidence="3">The sequence shown here is derived from an EMBL/GenBank/DDBJ whole genome shotgun (WGS) entry which is preliminary data.</text>
</comment>
<dbReference type="SUPFAM" id="SSF55920">
    <property type="entry name" value="Creatinase/aminopeptidase"/>
    <property type="match status" value="1"/>
</dbReference>
<dbReference type="SUPFAM" id="SSF53092">
    <property type="entry name" value="Creatinase/prolidase N-terminal domain"/>
    <property type="match status" value="1"/>
</dbReference>
<dbReference type="Gene3D" id="3.90.230.10">
    <property type="entry name" value="Creatinase/methionine aminopeptidase superfamily"/>
    <property type="match status" value="1"/>
</dbReference>
<accession>A0A9D1EIJ2</accession>
<gene>
    <name evidence="3" type="ORF">IAB98_04550</name>
</gene>
<reference evidence="3" key="2">
    <citation type="journal article" date="2021" name="PeerJ">
        <title>Extensive microbial diversity within the chicken gut microbiome revealed by metagenomics and culture.</title>
        <authorList>
            <person name="Gilroy R."/>
            <person name="Ravi A."/>
            <person name="Getino M."/>
            <person name="Pursley I."/>
            <person name="Horton D.L."/>
            <person name="Alikhan N.F."/>
            <person name="Baker D."/>
            <person name="Gharbi K."/>
            <person name="Hall N."/>
            <person name="Watson M."/>
            <person name="Adriaenssens E.M."/>
            <person name="Foster-Nyarko E."/>
            <person name="Jarju S."/>
            <person name="Secka A."/>
            <person name="Antonio M."/>
            <person name="Oren A."/>
            <person name="Chaudhuri R.R."/>
            <person name="La Ragione R."/>
            <person name="Hildebrand F."/>
            <person name="Pallen M.J."/>
        </authorList>
    </citation>
    <scope>NUCLEOTIDE SEQUENCE</scope>
    <source>
        <strain evidence="3">ChiSxjej1B13-7041</strain>
    </source>
</reference>
<feature type="domain" description="Creatinase N-terminal" evidence="2">
    <location>
        <begin position="11"/>
        <end position="142"/>
    </location>
</feature>
<reference evidence="3" key="1">
    <citation type="submission" date="2020-10" db="EMBL/GenBank/DDBJ databases">
        <authorList>
            <person name="Gilroy R."/>
        </authorList>
    </citation>
    <scope>NUCLEOTIDE SEQUENCE</scope>
    <source>
        <strain evidence="3">ChiSxjej1B13-7041</strain>
    </source>
</reference>
<dbReference type="PANTHER" id="PTHR46112">
    <property type="entry name" value="AMINOPEPTIDASE"/>
    <property type="match status" value="1"/>
</dbReference>
<dbReference type="Pfam" id="PF00557">
    <property type="entry name" value="Peptidase_M24"/>
    <property type="match status" value="1"/>
</dbReference>
<keyword evidence="3" id="KW-0645">Protease</keyword>
<keyword evidence="3" id="KW-0031">Aminopeptidase</keyword>
<protein>
    <submittedName>
        <fullName evidence="3">Aminopeptidase P family protein</fullName>
    </submittedName>
</protein>
<sequence>MADNKEFFQKRIERVRKMMEERGQELLFLTPSSYMKYLTGYAVRGDERFLTFILSRQGGAFALGNELYRQQMEGIPADAFYFWSDGEDPFLLVEQLLREQGISPKTVALDPNMPARFLVRLGELFPQSRISDGAPLMDPLRVYKDEAERQSMIKACRKADEALRAALGDGKEWLGRTEEEFLARLVYEMSRRGIQNGAACVCAGANAAEPHHCPGQSRIEKGMSLLVDFGGDYENYNTDMTRNFFFGTPGQEYLKLYRILQEALALGKLAAVAGNCLQDVDRAVRGHIAAQGYGQYFTHRTGHGIGIDCHEGPSVQEGETTRIRPGMTFSIEPGIYIPGKLGIRLEDQMMVTEAGTKALHNYPLELVVIDC</sequence>
<name>A0A9D1EIJ2_9FIRM</name>
<keyword evidence="3" id="KW-0378">Hydrolase</keyword>
<dbReference type="Gene3D" id="3.40.350.10">
    <property type="entry name" value="Creatinase/prolidase N-terminal domain"/>
    <property type="match status" value="1"/>
</dbReference>
<evidence type="ECO:0000259" key="1">
    <source>
        <dbReference type="Pfam" id="PF00557"/>
    </source>
</evidence>
<dbReference type="InterPro" id="IPR029149">
    <property type="entry name" value="Creatin/AminoP/Spt16_N"/>
</dbReference>
<evidence type="ECO:0000313" key="4">
    <source>
        <dbReference type="Proteomes" id="UP000886841"/>
    </source>
</evidence>
<organism evidence="3 4">
    <name type="scientific">Candidatus Egerieimonas intestinavium</name>
    <dbReference type="NCBI Taxonomy" id="2840777"/>
    <lineage>
        <taxon>Bacteria</taxon>
        <taxon>Bacillati</taxon>
        <taxon>Bacillota</taxon>
        <taxon>Clostridia</taxon>
        <taxon>Lachnospirales</taxon>
        <taxon>Lachnospiraceae</taxon>
        <taxon>Lachnospiraceae incertae sedis</taxon>
        <taxon>Candidatus Egerieimonas</taxon>
    </lineage>
</organism>
<dbReference type="Proteomes" id="UP000886841">
    <property type="component" value="Unassembled WGS sequence"/>
</dbReference>
<dbReference type="InterPro" id="IPR036005">
    <property type="entry name" value="Creatinase/aminopeptidase-like"/>
</dbReference>
<dbReference type="InterPro" id="IPR000587">
    <property type="entry name" value="Creatinase_N"/>
</dbReference>
<evidence type="ECO:0000259" key="2">
    <source>
        <dbReference type="Pfam" id="PF01321"/>
    </source>
</evidence>
<proteinExistence type="predicted"/>
<dbReference type="EMBL" id="DVHU01000040">
    <property type="protein sequence ID" value="HIR92673.1"/>
    <property type="molecule type" value="Genomic_DNA"/>
</dbReference>
<dbReference type="GO" id="GO:0004177">
    <property type="term" value="F:aminopeptidase activity"/>
    <property type="evidence" value="ECO:0007669"/>
    <property type="project" value="UniProtKB-KW"/>
</dbReference>
<evidence type="ECO:0000313" key="3">
    <source>
        <dbReference type="EMBL" id="HIR92673.1"/>
    </source>
</evidence>
<dbReference type="AlphaFoldDB" id="A0A9D1EIJ2"/>
<dbReference type="InterPro" id="IPR000994">
    <property type="entry name" value="Pept_M24"/>
</dbReference>
<feature type="domain" description="Peptidase M24" evidence="1">
    <location>
        <begin position="151"/>
        <end position="353"/>
    </location>
</feature>
<dbReference type="Pfam" id="PF01321">
    <property type="entry name" value="Creatinase_N"/>
    <property type="match status" value="1"/>
</dbReference>